<dbReference type="Proteomes" id="UP000094527">
    <property type="component" value="Unassembled WGS sequence"/>
</dbReference>
<feature type="region of interest" description="Disordered" evidence="1">
    <location>
        <begin position="113"/>
        <end position="175"/>
    </location>
</feature>
<dbReference type="PANTHER" id="PTHR14659:SF1">
    <property type="entry name" value="ALPHA- AND GAMMA-ADAPTIN-BINDING PROTEIN P34"/>
    <property type="match status" value="1"/>
</dbReference>
<evidence type="ECO:0000313" key="2">
    <source>
        <dbReference type="EMBL" id="ODM91807.1"/>
    </source>
</evidence>
<evidence type="ECO:0000313" key="3">
    <source>
        <dbReference type="Proteomes" id="UP000094527"/>
    </source>
</evidence>
<feature type="compositionally biased region" description="Low complexity" evidence="1">
    <location>
        <begin position="149"/>
        <end position="163"/>
    </location>
</feature>
<dbReference type="PANTHER" id="PTHR14659">
    <property type="entry name" value="ALPHA- AND GAMMA-ADAPTIN-BINDING PROTEIN P34"/>
    <property type="match status" value="1"/>
</dbReference>
<accession>A0A1D2MFN1</accession>
<proteinExistence type="predicted"/>
<dbReference type="Pfam" id="PF10199">
    <property type="entry name" value="Adaptin_binding"/>
    <property type="match status" value="1"/>
</dbReference>
<protein>
    <submittedName>
        <fullName evidence="2">Alpha-and gamma-adaptin-binding protein p34</fullName>
    </submittedName>
</protein>
<comment type="caution">
    <text evidence="2">The sequence shown here is derived from an EMBL/GenBank/DDBJ whole genome shotgun (WGS) entry which is preliminary data.</text>
</comment>
<evidence type="ECO:0000256" key="1">
    <source>
        <dbReference type="SAM" id="MobiDB-lite"/>
    </source>
</evidence>
<dbReference type="EMBL" id="LJIJ01001414">
    <property type="protein sequence ID" value="ODM91807.1"/>
    <property type="molecule type" value="Genomic_DNA"/>
</dbReference>
<dbReference type="AlphaFoldDB" id="A0A1D2MFN1"/>
<name>A0A1D2MFN1_ORCCI</name>
<dbReference type="STRING" id="48709.A0A1D2MFN1"/>
<dbReference type="InterPro" id="IPR019341">
    <property type="entry name" value="Alpha/Gamma-adaptin-bd_p34"/>
</dbReference>
<sequence length="247" mass="26933">MKRVIQALGAHLWPNMVLKESTARVAPFRAFPNGVDGICRPMTTSNPTYSDNRLSDSFPDSRSLEHLPEHPIGTRTCKLVAAVKPIQQSPEREGGSNIAVVSPTLFHSQEVMQTDPETTEPAPPPPHEENLIGNPIPSGLPTASISPITNTESSSTTDETASSHQQVDPNAPAQARDERIDAVLEAMDSMSEETFEGLFQNLNQMKLKAQSLSPDQRRVYAEKMAIAFWKSIGGNDSELEGLSSDED</sequence>
<organism evidence="2 3">
    <name type="scientific">Orchesella cincta</name>
    <name type="common">Springtail</name>
    <name type="synonym">Podura cincta</name>
    <dbReference type="NCBI Taxonomy" id="48709"/>
    <lineage>
        <taxon>Eukaryota</taxon>
        <taxon>Metazoa</taxon>
        <taxon>Ecdysozoa</taxon>
        <taxon>Arthropoda</taxon>
        <taxon>Hexapoda</taxon>
        <taxon>Collembola</taxon>
        <taxon>Entomobryomorpha</taxon>
        <taxon>Entomobryoidea</taxon>
        <taxon>Orchesellidae</taxon>
        <taxon>Orchesellinae</taxon>
        <taxon>Orchesella</taxon>
    </lineage>
</organism>
<keyword evidence="3" id="KW-1185">Reference proteome</keyword>
<gene>
    <name evidence="2" type="ORF">Ocin01_14872</name>
</gene>
<dbReference type="OrthoDB" id="1741717at2759"/>
<reference evidence="2 3" key="1">
    <citation type="journal article" date="2016" name="Genome Biol. Evol.">
        <title>Gene Family Evolution Reflects Adaptation to Soil Environmental Stressors in the Genome of the Collembolan Orchesella cincta.</title>
        <authorList>
            <person name="Faddeeva-Vakhrusheva A."/>
            <person name="Derks M.F."/>
            <person name="Anvar S.Y."/>
            <person name="Agamennone V."/>
            <person name="Suring W."/>
            <person name="Smit S."/>
            <person name="van Straalen N.M."/>
            <person name="Roelofs D."/>
        </authorList>
    </citation>
    <scope>NUCLEOTIDE SEQUENCE [LARGE SCALE GENOMIC DNA]</scope>
    <source>
        <tissue evidence="2">Mixed pool</tissue>
    </source>
</reference>